<comment type="caution">
    <text evidence="10">The sequence shown here is derived from an EMBL/GenBank/DDBJ whole genome shotgun (WGS) entry which is preliminary data.</text>
</comment>
<keyword evidence="5 9" id="KW-0653">Protein transport</keyword>
<feature type="non-terminal residue" evidence="10">
    <location>
        <position position="93"/>
    </location>
</feature>
<dbReference type="Pfam" id="PF04178">
    <property type="entry name" value="Got1"/>
    <property type="match status" value="1"/>
</dbReference>
<dbReference type="PANTHER" id="PTHR23137:SF6">
    <property type="entry name" value="VESICLE TRANSPORT PROTEIN"/>
    <property type="match status" value="1"/>
</dbReference>
<gene>
    <name evidence="10" type="ORF">OVA965_LOCUS21859</name>
    <name evidence="11" type="ORF">TMI583_LOCUS22567</name>
</gene>
<feature type="non-terminal residue" evidence="10">
    <location>
        <position position="1"/>
    </location>
</feature>
<protein>
    <recommendedName>
        <fullName evidence="9">Vesicle transport protein</fullName>
    </recommendedName>
</protein>
<keyword evidence="4 9" id="KW-0812">Transmembrane</keyword>
<dbReference type="GO" id="GO:0016192">
    <property type="term" value="P:vesicle-mediated transport"/>
    <property type="evidence" value="ECO:0007669"/>
    <property type="project" value="InterPro"/>
</dbReference>
<proteinExistence type="inferred from homology"/>
<dbReference type="Proteomes" id="UP000682733">
    <property type="component" value="Unassembled WGS sequence"/>
</dbReference>
<evidence type="ECO:0000256" key="9">
    <source>
        <dbReference type="RuleBase" id="RU363111"/>
    </source>
</evidence>
<comment type="subcellular location">
    <subcellularLocation>
        <location evidence="2 9">Membrane</location>
        <topology evidence="2 9">Multi-pass membrane protein</topology>
    </subcellularLocation>
</comment>
<evidence type="ECO:0000256" key="5">
    <source>
        <dbReference type="ARBA" id="ARBA00022927"/>
    </source>
</evidence>
<organism evidence="10 12">
    <name type="scientific">Didymodactylos carnosus</name>
    <dbReference type="NCBI Taxonomy" id="1234261"/>
    <lineage>
        <taxon>Eukaryota</taxon>
        <taxon>Metazoa</taxon>
        <taxon>Spiralia</taxon>
        <taxon>Gnathifera</taxon>
        <taxon>Rotifera</taxon>
        <taxon>Eurotatoria</taxon>
        <taxon>Bdelloidea</taxon>
        <taxon>Philodinida</taxon>
        <taxon>Philodinidae</taxon>
        <taxon>Didymodactylos</taxon>
    </lineage>
</organism>
<sequence>MNKLTRFVTGENVEDEGSPILAMPESIIVFWAGGNLIGFAVLYTFANILSLGSTIFLMGPLNQLKKMFAETRIFATIVFLICLIMTLVSALAV</sequence>
<evidence type="ECO:0000256" key="3">
    <source>
        <dbReference type="ARBA" id="ARBA00022448"/>
    </source>
</evidence>
<evidence type="ECO:0000256" key="2">
    <source>
        <dbReference type="ARBA" id="ARBA00004141"/>
    </source>
</evidence>
<dbReference type="GO" id="GO:0015031">
    <property type="term" value="P:protein transport"/>
    <property type="evidence" value="ECO:0007669"/>
    <property type="project" value="UniProtKB-KW"/>
</dbReference>
<feature type="transmembrane region" description="Helical" evidence="9">
    <location>
        <begin position="28"/>
        <end position="61"/>
    </location>
</feature>
<dbReference type="GO" id="GO:0012505">
    <property type="term" value="C:endomembrane system"/>
    <property type="evidence" value="ECO:0007669"/>
    <property type="project" value="UniProtKB-ARBA"/>
</dbReference>
<evidence type="ECO:0000313" key="11">
    <source>
        <dbReference type="EMBL" id="CAF3967462.1"/>
    </source>
</evidence>
<feature type="transmembrane region" description="Helical" evidence="9">
    <location>
        <begin position="73"/>
        <end position="92"/>
    </location>
</feature>
<evidence type="ECO:0000256" key="8">
    <source>
        <dbReference type="ARBA" id="ARBA00025800"/>
    </source>
</evidence>
<dbReference type="EMBL" id="CAJOBA010033529">
    <property type="protein sequence ID" value="CAF3967462.1"/>
    <property type="molecule type" value="Genomic_DNA"/>
</dbReference>
<dbReference type="InterPro" id="IPR007305">
    <property type="entry name" value="Vesicle_transpt_Got1/SFT2"/>
</dbReference>
<keyword evidence="6 9" id="KW-1133">Transmembrane helix</keyword>
<dbReference type="AlphaFoldDB" id="A0A8S2EDV0"/>
<dbReference type="InterPro" id="IPR011691">
    <property type="entry name" value="Vesicle_transpt_SFT2"/>
</dbReference>
<evidence type="ECO:0000256" key="6">
    <source>
        <dbReference type="ARBA" id="ARBA00022989"/>
    </source>
</evidence>
<evidence type="ECO:0000313" key="10">
    <source>
        <dbReference type="EMBL" id="CAF1156249.1"/>
    </source>
</evidence>
<comment type="function">
    <text evidence="1 9">May be involved in fusion of retrograde transport vesicles derived from an endocytic compartment with the Golgi complex.</text>
</comment>
<reference evidence="10" key="1">
    <citation type="submission" date="2021-02" db="EMBL/GenBank/DDBJ databases">
        <authorList>
            <person name="Nowell W R."/>
        </authorList>
    </citation>
    <scope>NUCLEOTIDE SEQUENCE</scope>
</reference>
<accession>A0A8S2EDV0</accession>
<keyword evidence="3 9" id="KW-0813">Transport</keyword>
<comment type="similarity">
    <text evidence="8 9">Belongs to the SFT2 family.</text>
</comment>
<evidence type="ECO:0000256" key="4">
    <source>
        <dbReference type="ARBA" id="ARBA00022692"/>
    </source>
</evidence>
<name>A0A8S2EDV0_9BILA</name>
<evidence type="ECO:0000256" key="7">
    <source>
        <dbReference type="ARBA" id="ARBA00023136"/>
    </source>
</evidence>
<evidence type="ECO:0000256" key="1">
    <source>
        <dbReference type="ARBA" id="ARBA00003566"/>
    </source>
</evidence>
<dbReference type="GO" id="GO:0005737">
    <property type="term" value="C:cytoplasm"/>
    <property type="evidence" value="ECO:0007669"/>
    <property type="project" value="UniProtKB-ARBA"/>
</dbReference>
<comment type="caution">
    <text evidence="9">Lacks conserved residue(s) required for the propagation of feature annotation.</text>
</comment>
<evidence type="ECO:0000313" key="12">
    <source>
        <dbReference type="Proteomes" id="UP000677228"/>
    </source>
</evidence>
<keyword evidence="7 9" id="KW-0472">Membrane</keyword>
<dbReference type="EMBL" id="CAJNOK010012116">
    <property type="protein sequence ID" value="CAF1156249.1"/>
    <property type="molecule type" value="Genomic_DNA"/>
</dbReference>
<dbReference type="PANTHER" id="PTHR23137">
    <property type="entry name" value="VESICLE TRANSPORT PROTEIN-RELATED"/>
    <property type="match status" value="1"/>
</dbReference>
<dbReference type="GO" id="GO:0016020">
    <property type="term" value="C:membrane"/>
    <property type="evidence" value="ECO:0007669"/>
    <property type="project" value="UniProtKB-SubCell"/>
</dbReference>
<dbReference type="Proteomes" id="UP000677228">
    <property type="component" value="Unassembled WGS sequence"/>
</dbReference>